<dbReference type="InterPro" id="IPR002124">
    <property type="entry name" value="Cyt_c_oxidase_su5b"/>
</dbReference>
<dbReference type="GO" id="GO:0006123">
    <property type="term" value="P:mitochondrial electron transport, cytochrome c to oxygen"/>
    <property type="evidence" value="ECO:0007669"/>
    <property type="project" value="InterPro"/>
</dbReference>
<evidence type="ECO:0000256" key="3">
    <source>
        <dbReference type="PIRSR" id="PIRSR602124-1"/>
    </source>
</evidence>
<dbReference type="Pfam" id="PF01215">
    <property type="entry name" value="COX5B"/>
    <property type="match status" value="1"/>
</dbReference>
<dbReference type="InterPro" id="IPR036972">
    <property type="entry name" value="Cyt_c_oxidase_su5b_sf"/>
</dbReference>
<protein>
    <submittedName>
        <fullName evidence="4">Cytochrome c oxidase subunit 5B, mitochondrial</fullName>
    </submittedName>
</protein>
<dbReference type="Gene3D" id="2.60.11.10">
    <property type="entry name" value="Cytochrome c oxidase, subunit Vb"/>
    <property type="match status" value="1"/>
</dbReference>
<dbReference type="PANTHER" id="PTHR10122:SF0">
    <property type="entry name" value="CYTOCHROME C OXIDASE SUBUNIT 5B, ISOFORM A-RELATED"/>
    <property type="match status" value="1"/>
</dbReference>
<accession>A0A2H8TVH2</accession>
<dbReference type="EMBL" id="GFXV01006460">
    <property type="protein sequence ID" value="MBW18265.1"/>
    <property type="molecule type" value="Transcribed_RNA"/>
</dbReference>
<evidence type="ECO:0000256" key="1">
    <source>
        <dbReference type="ARBA" id="ARBA00022723"/>
    </source>
</evidence>
<dbReference type="GO" id="GO:0046872">
    <property type="term" value="F:metal ion binding"/>
    <property type="evidence" value="ECO:0007669"/>
    <property type="project" value="UniProtKB-KW"/>
</dbReference>
<dbReference type="GO" id="GO:0005740">
    <property type="term" value="C:mitochondrial envelope"/>
    <property type="evidence" value="ECO:0007669"/>
    <property type="project" value="InterPro"/>
</dbReference>
<dbReference type="FunFam" id="2.60.11.10:FF:000004">
    <property type="entry name" value="Cytochrome c oxidase subunit 5B"/>
    <property type="match status" value="1"/>
</dbReference>
<feature type="binding site" evidence="3">
    <location>
        <position position="115"/>
    </location>
    <ligand>
        <name>Zn(2+)</name>
        <dbReference type="ChEBI" id="CHEBI:29105"/>
    </ligand>
</feature>
<keyword evidence="2 3" id="KW-0862">Zinc</keyword>
<dbReference type="AlphaFoldDB" id="A0A2H8TVH2"/>
<feature type="binding site" evidence="3">
    <location>
        <position position="91"/>
    </location>
    <ligand>
        <name>Zn(2+)</name>
        <dbReference type="ChEBI" id="CHEBI:29105"/>
    </ligand>
</feature>
<proteinExistence type="predicted"/>
<dbReference type="OrthoDB" id="10249250at2759"/>
<organism evidence="4">
    <name type="scientific">Melanaphis sacchari</name>
    <dbReference type="NCBI Taxonomy" id="742174"/>
    <lineage>
        <taxon>Eukaryota</taxon>
        <taxon>Metazoa</taxon>
        <taxon>Ecdysozoa</taxon>
        <taxon>Arthropoda</taxon>
        <taxon>Hexapoda</taxon>
        <taxon>Insecta</taxon>
        <taxon>Pterygota</taxon>
        <taxon>Neoptera</taxon>
        <taxon>Paraneoptera</taxon>
        <taxon>Hemiptera</taxon>
        <taxon>Sternorrhyncha</taxon>
        <taxon>Aphidomorpha</taxon>
        <taxon>Aphidoidea</taxon>
        <taxon>Aphididae</taxon>
        <taxon>Aphidini</taxon>
        <taxon>Melanaphis</taxon>
    </lineage>
</organism>
<dbReference type="GO" id="GO:0045277">
    <property type="term" value="C:respiratory chain complex IV"/>
    <property type="evidence" value="ECO:0007669"/>
    <property type="project" value="InterPro"/>
</dbReference>
<keyword evidence="1 3" id="KW-0479">Metal-binding</keyword>
<name>A0A2H8TVH2_9HEMI</name>
<evidence type="ECO:0000256" key="2">
    <source>
        <dbReference type="ARBA" id="ARBA00022833"/>
    </source>
</evidence>
<reference evidence="4" key="1">
    <citation type="submission" date="2017-10" db="EMBL/GenBank/DDBJ databases">
        <title>Transcriptome Assembly of Sugarcane Aphid Adults.</title>
        <authorList>
            <person name="Scully E.D."/>
            <person name="Palmer N.A."/>
            <person name="Geib S.M."/>
            <person name="Sarath G."/>
            <person name="Sattler S.E."/>
        </authorList>
    </citation>
    <scope>NUCLEOTIDE SEQUENCE</scope>
    <source>
        <tissue evidence="4">Whole body</tissue>
    </source>
</reference>
<dbReference type="PROSITE" id="PS51359">
    <property type="entry name" value="COX5B_2"/>
    <property type="match status" value="1"/>
</dbReference>
<dbReference type="PANTHER" id="PTHR10122">
    <property type="entry name" value="CYTOCHROME C OXIDASE SUBUNIT 5B, MITOCHONDRIAL"/>
    <property type="match status" value="1"/>
</dbReference>
<feature type="binding site" evidence="3">
    <location>
        <position position="113"/>
    </location>
    <ligand>
        <name>Zn(2+)</name>
        <dbReference type="ChEBI" id="CHEBI:29105"/>
    </ligand>
</feature>
<feature type="binding site" evidence="3">
    <location>
        <position position="93"/>
    </location>
    <ligand>
        <name>Zn(2+)</name>
        <dbReference type="ChEBI" id="CHEBI:29105"/>
    </ligand>
</feature>
<sequence>MNSKLLALSSKIIFKNSSRMFSVSAAKFTKVKDEGFPDPLDLATGIEKKEMLLRLAGNDDPYNLKAIKRGASTCDQPTLIPSAFEARIIGCVCEEDSSHVKWMWLHSGEPKRCFCGHWYKLVFKESLVYE</sequence>
<evidence type="ECO:0000313" key="4">
    <source>
        <dbReference type="EMBL" id="MBW18265.1"/>
    </source>
</evidence>
<dbReference type="SUPFAM" id="SSF57802">
    <property type="entry name" value="Rubredoxin-like"/>
    <property type="match status" value="1"/>
</dbReference>
<gene>
    <name evidence="4" type="primary">COX5B</name>
</gene>
<dbReference type="CDD" id="cd00924">
    <property type="entry name" value="Cyt_c_Oxidase_Vb"/>
    <property type="match status" value="1"/>
</dbReference>